<comment type="subcellular location">
    <subcellularLocation>
        <location evidence="1 10">Cell membrane</location>
        <topology evidence="1 10">Multi-pass membrane protein</topology>
    </subcellularLocation>
</comment>
<dbReference type="NCBIfam" id="TIGR00916">
    <property type="entry name" value="2A0604s01"/>
    <property type="match status" value="1"/>
</dbReference>
<keyword evidence="5 10" id="KW-0812">Transmembrane</keyword>
<dbReference type="GO" id="GO:0005886">
    <property type="term" value="C:plasma membrane"/>
    <property type="evidence" value="ECO:0007669"/>
    <property type="project" value="UniProtKB-SubCell"/>
</dbReference>
<evidence type="ECO:0000313" key="15">
    <source>
        <dbReference type="EMBL" id="KTT95891.1"/>
    </source>
</evidence>
<dbReference type="NCBIfam" id="TIGR01129">
    <property type="entry name" value="secD"/>
    <property type="match status" value="1"/>
</dbReference>
<accession>A0A147HTS2</accession>
<feature type="transmembrane region" description="Helical" evidence="10">
    <location>
        <begin position="472"/>
        <end position="491"/>
    </location>
</feature>
<feature type="domain" description="SecDF P1 head subdomain" evidence="13">
    <location>
        <begin position="250"/>
        <end position="351"/>
    </location>
</feature>
<organism evidence="14 16">
    <name type="scientific">Sphingomonas sanguinis</name>
    <dbReference type="NCBI Taxonomy" id="33051"/>
    <lineage>
        <taxon>Bacteria</taxon>
        <taxon>Pseudomonadati</taxon>
        <taxon>Pseudomonadota</taxon>
        <taxon>Alphaproteobacteria</taxon>
        <taxon>Sphingomonadales</taxon>
        <taxon>Sphingomonadaceae</taxon>
        <taxon>Sphingomonas</taxon>
    </lineage>
</organism>
<dbReference type="Pfam" id="PF02355">
    <property type="entry name" value="SecD_SecF_C"/>
    <property type="match status" value="1"/>
</dbReference>
<dbReference type="InterPro" id="IPR022813">
    <property type="entry name" value="SecD/SecF_arch_bac"/>
</dbReference>
<dbReference type="InterPro" id="IPR055344">
    <property type="entry name" value="SecD_SecF_C_bact"/>
</dbReference>
<reference evidence="16 17" key="1">
    <citation type="journal article" date="2016" name="Front. Microbiol.">
        <title>Genomic Resource of Rice Seed Associated Bacteria.</title>
        <authorList>
            <person name="Midha S."/>
            <person name="Bansal K."/>
            <person name="Sharma S."/>
            <person name="Kumar N."/>
            <person name="Patil P.P."/>
            <person name="Chaudhry V."/>
            <person name="Patil P.B."/>
        </authorList>
    </citation>
    <scope>NUCLEOTIDE SEQUENCE [LARGE SCALE GENOMIC DNA]</scope>
    <source>
        <strain evidence="14 16">NS319</strain>
        <strain evidence="15 17">SB4</strain>
    </source>
</reference>
<gene>
    <name evidence="10" type="primary">secD</name>
    <name evidence="14" type="ORF">NS319_14955</name>
    <name evidence="15" type="ORF">SB4_16835</name>
</gene>
<evidence type="ECO:0000313" key="17">
    <source>
        <dbReference type="Proteomes" id="UP000074072"/>
    </source>
</evidence>
<keyword evidence="8 10" id="KW-0811">Translocation</keyword>
<dbReference type="OrthoDB" id="9805019at2"/>
<evidence type="ECO:0000256" key="2">
    <source>
        <dbReference type="ARBA" id="ARBA00022448"/>
    </source>
</evidence>
<evidence type="ECO:0000256" key="7">
    <source>
        <dbReference type="ARBA" id="ARBA00022989"/>
    </source>
</evidence>
<evidence type="ECO:0000256" key="1">
    <source>
        <dbReference type="ARBA" id="ARBA00004651"/>
    </source>
</evidence>
<sequence length="534" mass="57181">MLDFPRWKVASIVAFLAALCLLAIPSFLPESMTDTWGAIPHPRVSKGLDLAGGSYLLLEADTDDLANSRLETMRDQVAAEMRRGNPRIDIGDISVRGGQLSFMLRDPSQVDAARERLLSITGGGAGLTGQREWDISVVDTSRFVLKPTQAGLTQAIDTAMKTATEVVRRRIDELGTKEPTILQQGTNRIVVQVPGLQNPQALKDLLGKTAKLEFKLVDTTANPADLLKGNAPAGSQVLPYPGNPLGIPVIAVKRPVVISGDQLIDAQQTFDQQTNAAQVAFTFDGQGGRKFARITQENVGKPFAIILDNKVISAPNIETPILGGRGVINGNFTAQSANELAIALRSGKLPIDLKVIEERTVGPDLGADSIRAGILASAIAAVAVIVFMAVTYGRFGMYANLAVVINVLVILAVMAMIKATLTLPGIAGFILTIGTAVDANVLINERIREERRRGRSVVQSVELGYKEASRTIFEANVTHAISGIIMLVLGSGPVKGFAVVLLIGIVTSVFTAVTFTRMLVALWLRREKPKTINI</sequence>
<dbReference type="AlphaFoldDB" id="A0A147HTS2"/>
<comment type="subunit">
    <text evidence="10">Forms a complex with SecF. Part of the essential Sec protein translocation apparatus which comprises SecA, SecYEG and auxiliary proteins SecDF-YajC and YidC.</text>
</comment>
<dbReference type="Gene3D" id="3.30.1360.200">
    <property type="match status" value="1"/>
</dbReference>
<evidence type="ECO:0000313" key="16">
    <source>
        <dbReference type="Proteomes" id="UP000072867"/>
    </source>
</evidence>
<feature type="transmembrane region" description="Helical" evidence="10">
    <location>
        <begin position="497"/>
        <end position="524"/>
    </location>
</feature>
<dbReference type="InterPro" id="IPR054384">
    <property type="entry name" value="SecDF_P1_head"/>
</dbReference>
<dbReference type="HAMAP" id="MF_01463_B">
    <property type="entry name" value="SecD_B"/>
    <property type="match status" value="1"/>
</dbReference>
<evidence type="ECO:0000256" key="4">
    <source>
        <dbReference type="ARBA" id="ARBA00022519"/>
    </source>
</evidence>
<dbReference type="SUPFAM" id="SSF82866">
    <property type="entry name" value="Multidrug efflux transporter AcrB transmembrane domain"/>
    <property type="match status" value="1"/>
</dbReference>
<dbReference type="EMBL" id="LDTE01000124">
    <property type="protein sequence ID" value="KTT95891.1"/>
    <property type="molecule type" value="Genomic_DNA"/>
</dbReference>
<dbReference type="Gene3D" id="3.30.70.3400">
    <property type="match status" value="1"/>
</dbReference>
<dbReference type="Gene3D" id="1.20.1640.10">
    <property type="entry name" value="Multidrug efflux transporter AcrB transmembrane domain"/>
    <property type="match status" value="1"/>
</dbReference>
<dbReference type="InterPro" id="IPR048634">
    <property type="entry name" value="SecD_SecF_C"/>
</dbReference>
<keyword evidence="3 10" id="KW-1003">Cell membrane</keyword>
<dbReference type="InterPro" id="IPR005791">
    <property type="entry name" value="SecD"/>
</dbReference>
<evidence type="ECO:0000256" key="5">
    <source>
        <dbReference type="ARBA" id="ARBA00022692"/>
    </source>
</evidence>
<comment type="caution">
    <text evidence="10">Lacks conserved residue(s) required for the propagation of feature annotation.</text>
</comment>
<dbReference type="Proteomes" id="UP000072867">
    <property type="component" value="Unassembled WGS sequence"/>
</dbReference>
<feature type="transmembrane region" description="Helical" evidence="10">
    <location>
        <begin position="370"/>
        <end position="390"/>
    </location>
</feature>
<evidence type="ECO:0000313" key="14">
    <source>
        <dbReference type="EMBL" id="KTT68226.1"/>
    </source>
</evidence>
<name>A0A147HTS2_9SPHN</name>
<dbReference type="EMBL" id="LDTD01000118">
    <property type="protein sequence ID" value="KTT68226.1"/>
    <property type="molecule type" value="Genomic_DNA"/>
</dbReference>
<keyword evidence="2 10" id="KW-0813">Transport</keyword>
<keyword evidence="4" id="KW-0997">Cell inner membrane</keyword>
<dbReference type="InterPro" id="IPR048631">
    <property type="entry name" value="SecD_1st"/>
</dbReference>
<feature type="domain" description="Protein export membrane protein SecD/SecF C-terminal" evidence="11">
    <location>
        <begin position="352"/>
        <end position="523"/>
    </location>
</feature>
<dbReference type="PANTHER" id="PTHR30081:SF1">
    <property type="entry name" value="PROTEIN TRANSLOCASE SUBUNIT SECD"/>
    <property type="match status" value="1"/>
</dbReference>
<dbReference type="PRINTS" id="PR00702">
    <property type="entry name" value="ACRIFLAVINRP"/>
</dbReference>
<keyword evidence="7 10" id="KW-1133">Transmembrane helix</keyword>
<dbReference type="PANTHER" id="PTHR30081">
    <property type="entry name" value="PROTEIN-EXPORT MEMBRANE PROTEIN SEC"/>
    <property type="match status" value="1"/>
</dbReference>
<dbReference type="InterPro" id="IPR001036">
    <property type="entry name" value="Acrflvin-R"/>
</dbReference>
<comment type="caution">
    <text evidence="14">The sequence shown here is derived from an EMBL/GenBank/DDBJ whole genome shotgun (WGS) entry which is preliminary data.</text>
</comment>
<protein>
    <recommendedName>
        <fullName evidence="10">Protein translocase subunit SecD</fullName>
    </recommendedName>
</protein>
<dbReference type="GO" id="GO:0015450">
    <property type="term" value="F:protein-transporting ATPase activity"/>
    <property type="evidence" value="ECO:0007669"/>
    <property type="project" value="InterPro"/>
</dbReference>
<comment type="function">
    <text evidence="10">Part of the Sec protein translocase complex. Interacts with the SecYEG preprotein conducting channel. SecDF uses the proton motive force (PMF) to complete protein translocation after the ATP-dependent function of SecA.</text>
</comment>
<evidence type="ECO:0000256" key="8">
    <source>
        <dbReference type="ARBA" id="ARBA00023010"/>
    </source>
</evidence>
<dbReference type="Pfam" id="PF22599">
    <property type="entry name" value="SecDF_P1_head"/>
    <property type="match status" value="1"/>
</dbReference>
<comment type="similarity">
    <text evidence="10">Belongs to the SecD/SecF family. SecD subfamily.</text>
</comment>
<dbReference type="FunFam" id="1.20.1640.10:FF:000004">
    <property type="entry name" value="Protein translocase subunit SecD"/>
    <property type="match status" value="1"/>
</dbReference>
<evidence type="ECO:0000256" key="10">
    <source>
        <dbReference type="HAMAP-Rule" id="MF_01463"/>
    </source>
</evidence>
<keyword evidence="6 10" id="KW-0653">Protein transport</keyword>
<feature type="domain" description="Protein translocase subunit SecDF P1" evidence="12">
    <location>
        <begin position="160"/>
        <end position="218"/>
    </location>
</feature>
<evidence type="ECO:0000256" key="6">
    <source>
        <dbReference type="ARBA" id="ARBA00022927"/>
    </source>
</evidence>
<dbReference type="FunFam" id="3.30.1360.200:FF:000002">
    <property type="entry name" value="Preprotein translocase subunit SecD"/>
    <property type="match status" value="1"/>
</dbReference>
<feature type="transmembrane region" description="Helical" evidence="10">
    <location>
        <begin position="397"/>
        <end position="417"/>
    </location>
</feature>
<evidence type="ECO:0000259" key="13">
    <source>
        <dbReference type="Pfam" id="PF22599"/>
    </source>
</evidence>
<dbReference type="GO" id="GO:0043952">
    <property type="term" value="P:protein transport by the Sec complex"/>
    <property type="evidence" value="ECO:0007669"/>
    <property type="project" value="UniProtKB-UniRule"/>
</dbReference>
<proteinExistence type="inferred from homology"/>
<dbReference type="Proteomes" id="UP000074072">
    <property type="component" value="Unassembled WGS sequence"/>
</dbReference>
<evidence type="ECO:0000259" key="12">
    <source>
        <dbReference type="Pfam" id="PF21760"/>
    </source>
</evidence>
<dbReference type="GO" id="GO:0065002">
    <property type="term" value="P:intracellular protein transmembrane transport"/>
    <property type="evidence" value="ECO:0007669"/>
    <property type="project" value="UniProtKB-UniRule"/>
</dbReference>
<keyword evidence="9 10" id="KW-0472">Membrane</keyword>
<evidence type="ECO:0000259" key="11">
    <source>
        <dbReference type="Pfam" id="PF02355"/>
    </source>
</evidence>
<dbReference type="GO" id="GO:0006605">
    <property type="term" value="P:protein targeting"/>
    <property type="evidence" value="ECO:0007669"/>
    <property type="project" value="UniProtKB-UniRule"/>
</dbReference>
<dbReference type="PATRIC" id="fig|33051.3.peg.405"/>
<feature type="transmembrane region" description="Helical" evidence="10">
    <location>
        <begin position="423"/>
        <end position="443"/>
    </location>
</feature>
<dbReference type="Pfam" id="PF21760">
    <property type="entry name" value="SecD_1st"/>
    <property type="match status" value="1"/>
</dbReference>
<dbReference type="RefSeq" id="WP_058734311.1">
    <property type="nucleotide sequence ID" value="NZ_LDTD01000118.1"/>
</dbReference>
<dbReference type="STRING" id="33051.SB4_16835"/>
<evidence type="ECO:0000256" key="3">
    <source>
        <dbReference type="ARBA" id="ARBA00022475"/>
    </source>
</evidence>
<evidence type="ECO:0000256" key="9">
    <source>
        <dbReference type="ARBA" id="ARBA00023136"/>
    </source>
</evidence>